<organism evidence="3 4">
    <name type="scientific">Saguinus oedipus</name>
    <name type="common">Cotton-top tamarin</name>
    <name type="synonym">Oedipomidas oedipus</name>
    <dbReference type="NCBI Taxonomy" id="9490"/>
    <lineage>
        <taxon>Eukaryota</taxon>
        <taxon>Metazoa</taxon>
        <taxon>Chordata</taxon>
        <taxon>Craniata</taxon>
        <taxon>Vertebrata</taxon>
        <taxon>Euteleostomi</taxon>
        <taxon>Mammalia</taxon>
        <taxon>Eutheria</taxon>
        <taxon>Euarchontoglires</taxon>
        <taxon>Primates</taxon>
        <taxon>Haplorrhini</taxon>
        <taxon>Platyrrhini</taxon>
        <taxon>Cebidae</taxon>
        <taxon>Callitrichinae</taxon>
        <taxon>Saguinus</taxon>
    </lineage>
</organism>
<comment type="caution">
    <text evidence="3">The sequence shown here is derived from an EMBL/GenBank/DDBJ whole genome shotgun (WGS) entry which is preliminary data.</text>
</comment>
<dbReference type="Pfam" id="PF00282">
    <property type="entry name" value="Pyridoxal_deC"/>
    <property type="match status" value="1"/>
</dbReference>
<keyword evidence="2" id="KW-0663">Pyridoxal phosphate</keyword>
<dbReference type="EMBL" id="JASSZA010000006">
    <property type="protein sequence ID" value="KAK2108835.1"/>
    <property type="molecule type" value="Genomic_DNA"/>
</dbReference>
<reference evidence="3 4" key="1">
    <citation type="submission" date="2023-05" db="EMBL/GenBank/DDBJ databases">
        <title>B98-5 Cell Line De Novo Hybrid Assembly: An Optical Mapping Approach.</title>
        <authorList>
            <person name="Kananen K."/>
            <person name="Auerbach J.A."/>
            <person name="Kautto E."/>
            <person name="Blachly J.S."/>
        </authorList>
    </citation>
    <scope>NUCLEOTIDE SEQUENCE [LARGE SCALE GENOMIC DNA]</scope>
    <source>
        <strain evidence="3">B95-8</strain>
        <tissue evidence="3">Cell line</tissue>
    </source>
</reference>
<dbReference type="Gene3D" id="3.90.1150.170">
    <property type="match status" value="1"/>
</dbReference>
<gene>
    <name evidence="3" type="ORF">P7K49_014000</name>
</gene>
<keyword evidence="4" id="KW-1185">Reference proteome</keyword>
<accession>A0ABQ9VI35</accession>
<evidence type="ECO:0000256" key="1">
    <source>
        <dbReference type="ARBA" id="ARBA00001933"/>
    </source>
</evidence>
<evidence type="ECO:0000313" key="3">
    <source>
        <dbReference type="EMBL" id="KAK2108835.1"/>
    </source>
</evidence>
<comment type="cofactor">
    <cofactor evidence="1">
        <name>pyridoxal 5'-phosphate</name>
        <dbReference type="ChEBI" id="CHEBI:597326"/>
    </cofactor>
</comment>
<sequence>MFQSSQSSKQCETCCISGHDPDKSMLLLLRHPRFFNQLSTGLDIIGLAGEWLTSTANTNIFEVCSSSKQGPNEDPKKTLQMCSCPRHIQLFSPNTGPPSTTVQVKPGPSVNYKSFFKAVSSCTDCKHGPGWAAGSEEVSGMKNTMSAHLPGLAVDQQPWTYMPAFRKACQD</sequence>
<dbReference type="Proteomes" id="UP001266305">
    <property type="component" value="Unassembled WGS sequence"/>
</dbReference>
<name>A0ABQ9VI35_SAGOE</name>
<dbReference type="InterPro" id="IPR002129">
    <property type="entry name" value="PyrdxlP-dep_de-COase"/>
</dbReference>
<evidence type="ECO:0000256" key="2">
    <source>
        <dbReference type="ARBA" id="ARBA00022898"/>
    </source>
</evidence>
<evidence type="ECO:0000313" key="4">
    <source>
        <dbReference type="Proteomes" id="UP001266305"/>
    </source>
</evidence>
<protein>
    <submittedName>
        <fullName evidence="3">Uncharacterized protein</fullName>
    </submittedName>
</protein>
<proteinExistence type="predicted"/>